<gene>
    <name evidence="2" type="ORF">SCF082_LOCUS15424</name>
</gene>
<evidence type="ECO:0000313" key="2">
    <source>
        <dbReference type="EMBL" id="CAK9021625.1"/>
    </source>
</evidence>
<feature type="region of interest" description="Disordered" evidence="1">
    <location>
        <begin position="134"/>
        <end position="172"/>
    </location>
</feature>
<proteinExistence type="predicted"/>
<sequence length="246" mass="27512">MDVDEDFKSATDLARAWEGIPHLRRRGSQLRVVLVHFDKKINRDTVVENEQLINMTMRHLGTRVTISNLELHLRSFYDLMSVNIPCHIIGQQAWALRRMISTYNAVVRRPHIPRQRGLRRLMINQGLDVPLDLPSSSASLGGHPDPETSSSSSSDEPSGSSDGEEEEEGTSEDELVGHYSCYMYIFGPSFSICMRVLQSKQLICQPFTVSRSGDGGNDTPQVAVTHSPEEACCSVKCILNCEDTTF</sequence>
<evidence type="ECO:0000256" key="1">
    <source>
        <dbReference type="SAM" id="MobiDB-lite"/>
    </source>
</evidence>
<dbReference type="EMBL" id="CAXAMM010009879">
    <property type="protein sequence ID" value="CAK9021625.1"/>
    <property type="molecule type" value="Genomic_DNA"/>
</dbReference>
<keyword evidence="3" id="KW-1185">Reference proteome</keyword>
<organism evidence="2 3">
    <name type="scientific">Durusdinium trenchii</name>
    <dbReference type="NCBI Taxonomy" id="1381693"/>
    <lineage>
        <taxon>Eukaryota</taxon>
        <taxon>Sar</taxon>
        <taxon>Alveolata</taxon>
        <taxon>Dinophyceae</taxon>
        <taxon>Suessiales</taxon>
        <taxon>Symbiodiniaceae</taxon>
        <taxon>Durusdinium</taxon>
    </lineage>
</organism>
<accession>A0ABP0K4C4</accession>
<feature type="compositionally biased region" description="Low complexity" evidence="1">
    <location>
        <begin position="147"/>
        <end position="161"/>
    </location>
</feature>
<protein>
    <submittedName>
        <fullName evidence="2">Uncharacterized protein</fullName>
    </submittedName>
</protein>
<reference evidence="2 3" key="1">
    <citation type="submission" date="2024-02" db="EMBL/GenBank/DDBJ databases">
        <authorList>
            <person name="Chen Y."/>
            <person name="Shah S."/>
            <person name="Dougan E. K."/>
            <person name="Thang M."/>
            <person name="Chan C."/>
        </authorList>
    </citation>
    <scope>NUCLEOTIDE SEQUENCE [LARGE SCALE GENOMIC DNA]</scope>
</reference>
<feature type="compositionally biased region" description="Acidic residues" evidence="1">
    <location>
        <begin position="162"/>
        <end position="172"/>
    </location>
</feature>
<name>A0ABP0K4C4_9DINO</name>
<evidence type="ECO:0000313" key="3">
    <source>
        <dbReference type="Proteomes" id="UP001642464"/>
    </source>
</evidence>
<dbReference type="Proteomes" id="UP001642464">
    <property type="component" value="Unassembled WGS sequence"/>
</dbReference>
<comment type="caution">
    <text evidence="2">The sequence shown here is derived from an EMBL/GenBank/DDBJ whole genome shotgun (WGS) entry which is preliminary data.</text>
</comment>